<dbReference type="CDD" id="cd06225">
    <property type="entry name" value="HAMP"/>
    <property type="match status" value="1"/>
</dbReference>
<feature type="domain" description="PPM-type phosphatase" evidence="3">
    <location>
        <begin position="463"/>
        <end position="686"/>
    </location>
</feature>
<dbReference type="Gene3D" id="3.30.450.20">
    <property type="entry name" value="PAS domain"/>
    <property type="match status" value="1"/>
</dbReference>
<dbReference type="Proteomes" id="UP000634206">
    <property type="component" value="Unassembled WGS sequence"/>
</dbReference>
<organism evidence="4 5">
    <name type="scientific">Oceaniferula flava</name>
    <dbReference type="NCBI Taxonomy" id="2800421"/>
    <lineage>
        <taxon>Bacteria</taxon>
        <taxon>Pseudomonadati</taxon>
        <taxon>Verrucomicrobiota</taxon>
        <taxon>Verrucomicrobiia</taxon>
        <taxon>Verrucomicrobiales</taxon>
        <taxon>Verrucomicrobiaceae</taxon>
        <taxon>Oceaniferula</taxon>
    </lineage>
</organism>
<dbReference type="Gene3D" id="6.10.340.10">
    <property type="match status" value="1"/>
</dbReference>
<accession>A0AAE2SAG4</accession>
<comment type="caution">
    <text evidence="4">The sequence shown here is derived from an EMBL/GenBank/DDBJ whole genome shotgun (WGS) entry which is preliminary data.</text>
</comment>
<protein>
    <submittedName>
        <fullName evidence="4">SpoIIE family protein phosphatase</fullName>
    </submittedName>
</protein>
<evidence type="ECO:0000256" key="1">
    <source>
        <dbReference type="ARBA" id="ARBA00022801"/>
    </source>
</evidence>
<dbReference type="InterPro" id="IPR052016">
    <property type="entry name" value="Bact_Sigma-Reg"/>
</dbReference>
<dbReference type="InterPro" id="IPR036457">
    <property type="entry name" value="PPM-type-like_dom_sf"/>
</dbReference>
<dbReference type="PANTHER" id="PTHR43156:SF2">
    <property type="entry name" value="STAGE II SPORULATION PROTEIN E"/>
    <property type="match status" value="1"/>
</dbReference>
<evidence type="ECO:0000256" key="2">
    <source>
        <dbReference type="SAM" id="MobiDB-lite"/>
    </source>
</evidence>
<proteinExistence type="predicted"/>
<evidence type="ECO:0000313" key="4">
    <source>
        <dbReference type="EMBL" id="MBK1854029.1"/>
    </source>
</evidence>
<dbReference type="AlphaFoldDB" id="A0AAE2SAG4"/>
<evidence type="ECO:0000259" key="3">
    <source>
        <dbReference type="SMART" id="SM00331"/>
    </source>
</evidence>
<dbReference type="GO" id="GO:0016791">
    <property type="term" value="F:phosphatase activity"/>
    <property type="evidence" value="ECO:0007669"/>
    <property type="project" value="TreeGrafter"/>
</dbReference>
<dbReference type="Pfam" id="PF07228">
    <property type="entry name" value="SpoIIE"/>
    <property type="match status" value="1"/>
</dbReference>
<feature type="compositionally biased region" description="Basic and acidic residues" evidence="2">
    <location>
        <begin position="87"/>
        <end position="96"/>
    </location>
</feature>
<dbReference type="CDD" id="cd18773">
    <property type="entry name" value="PDC1_HK_sensor"/>
    <property type="match status" value="1"/>
</dbReference>
<dbReference type="PANTHER" id="PTHR43156">
    <property type="entry name" value="STAGE II SPORULATION PROTEIN E-RELATED"/>
    <property type="match status" value="1"/>
</dbReference>
<dbReference type="InterPro" id="IPR001932">
    <property type="entry name" value="PPM-type_phosphatase-like_dom"/>
</dbReference>
<dbReference type="RefSeq" id="WP_309488637.1">
    <property type="nucleotide sequence ID" value="NZ_JAENIG010000002.1"/>
</dbReference>
<dbReference type="SMART" id="SM00331">
    <property type="entry name" value="PP2C_SIG"/>
    <property type="match status" value="1"/>
</dbReference>
<keyword evidence="1" id="KW-0378">Hydrolase</keyword>
<feature type="region of interest" description="Disordered" evidence="2">
    <location>
        <begin position="80"/>
        <end position="105"/>
    </location>
</feature>
<sequence length="697" mass="76916">MRLKYKLSLAMILAAAVPSAIVVLVLQQLGYRHLLAERGQLYRTEAHAAAQSLSQSVNREVSQLQSLLQISTTIESFTETANVADPSRSEDQRAEADQELENNWSSLPGQDSRLRAILQNPAARQLRTFQAGNPLVNEILITDRAGRVIAATKKTSDYIQSDELWWQRGTELKSNRIWFDSLHQDESAAVYSLDIVLPIYNLRGDLQGVMKAVFNVAPLFATIPAALDGRADQVDVVDAQGAVLARINQPLYQALSDSLADSVMAKVLQTGNGGWFLATAPSSNSERMYGTASARLGANAEADHQIFVVVSIPAAEVTVPIQNQLRWILFGSSMALLLCLTTVLLYVQAKITRPLEQLRDGTQSISASARLRVGDETVADRQQAHQVVENLHDIRTGDEIEELASSFATMGSRVLRYHRHLESEVAEKTALIHQDLEMAKEFQEAMLPDHYPKVPSPRPEEEHLKLHFWHLYQPADTLGGDFFDMFQISEHRAGLFIADVMGHGARSALVTAILRALLPGLVEAAADPGVFMQQLNQHFLEIMERSRQTIFVTAFFIVLDTKDETVTYVTAGHPSPVYTNRSAGDTDYLFHAVKNQPALGLIPGAQYEAHSRALQADDVYLLFTDGLIEAENAEGEMFGDGQLIETVHAHRQLPVDELTHAVVERLNEFTGNRPLDDDLCLVAVLTDHGPAGGAVRS</sequence>
<evidence type="ECO:0000313" key="5">
    <source>
        <dbReference type="Proteomes" id="UP000634206"/>
    </source>
</evidence>
<reference evidence="4" key="1">
    <citation type="submission" date="2021-01" db="EMBL/GenBank/DDBJ databases">
        <title>Modified the classification status of verrucomicrobia.</title>
        <authorList>
            <person name="Feng X."/>
        </authorList>
    </citation>
    <scope>NUCLEOTIDE SEQUENCE</scope>
    <source>
        <strain evidence="4">5K15</strain>
    </source>
</reference>
<dbReference type="Gene3D" id="3.60.40.10">
    <property type="entry name" value="PPM-type phosphatase domain"/>
    <property type="match status" value="1"/>
</dbReference>
<dbReference type="EMBL" id="JAENIG010000002">
    <property type="protein sequence ID" value="MBK1854029.1"/>
    <property type="molecule type" value="Genomic_DNA"/>
</dbReference>
<dbReference type="SUPFAM" id="SSF81606">
    <property type="entry name" value="PP2C-like"/>
    <property type="match status" value="1"/>
</dbReference>
<name>A0AAE2SAG4_9BACT</name>
<gene>
    <name evidence="4" type="ORF">JIN83_03610</name>
</gene>
<keyword evidence="5" id="KW-1185">Reference proteome</keyword>